<evidence type="ECO:0000256" key="1">
    <source>
        <dbReference type="ARBA" id="ARBA00002591"/>
    </source>
</evidence>
<evidence type="ECO:0000256" key="3">
    <source>
        <dbReference type="ARBA" id="ARBA00022729"/>
    </source>
</evidence>
<sequence precursor="true">MTSRAVLLVAAVLAFGSPALRAADLQSFVRVKGQEAVRLKGIGLVVGLDGTGDTRFTPMHAAVASMLGKLGNPVSDLRELNALRNVALVTVSCEVSPTGGREGDRVDCVVTSIGTARSIANGRLMQTPMRGPLVNDPTTYALAEGDLSLESLESLNNARIEDGAALVLDMPAPFVLCGDTITLVIDNAHASFVTASAIASAINQRLQTQVSRDPTQPVQVARAIDAKNVEVFVPEFLRRDMVAFVADVMSTPLATTPNTQARVILDEKSGTIVVTDEVELTPVLVTHRNLIVFPPDQPAPGPIPNNFAAIVAAGPGLVPPRPLPPKLNDLIIALDKMQVSAEDKIAIIKRIAESGKLQARVIYE</sequence>
<dbReference type="RefSeq" id="WP_145253970.1">
    <property type="nucleotide sequence ID" value="NZ_CP036279.1"/>
</dbReference>
<evidence type="ECO:0000256" key="2">
    <source>
        <dbReference type="ARBA" id="ARBA00004117"/>
    </source>
</evidence>
<keyword evidence="6" id="KW-0969">Cilium</keyword>
<gene>
    <name evidence="6" type="primary">flgI_1</name>
    <name evidence="6" type="ORF">Pan216_03690</name>
</gene>
<keyword evidence="7" id="KW-1185">Reference proteome</keyword>
<protein>
    <submittedName>
        <fullName evidence="6">Flagellar P-ring protein</fullName>
    </submittedName>
</protein>
<dbReference type="Proteomes" id="UP000317093">
    <property type="component" value="Chromosome"/>
</dbReference>
<dbReference type="GO" id="GO:0030288">
    <property type="term" value="C:outer membrane-bounded periplasmic space"/>
    <property type="evidence" value="ECO:0007669"/>
    <property type="project" value="InterPro"/>
</dbReference>
<dbReference type="GO" id="GO:0071973">
    <property type="term" value="P:bacterial-type flagellum-dependent cell motility"/>
    <property type="evidence" value="ECO:0007669"/>
    <property type="project" value="InterPro"/>
</dbReference>
<evidence type="ECO:0000313" key="7">
    <source>
        <dbReference type="Proteomes" id="UP000317093"/>
    </source>
</evidence>
<proteinExistence type="predicted"/>
<accession>A0A518AXX3</accession>
<dbReference type="GO" id="GO:0005198">
    <property type="term" value="F:structural molecule activity"/>
    <property type="evidence" value="ECO:0007669"/>
    <property type="project" value="InterPro"/>
</dbReference>
<dbReference type="GO" id="GO:0009428">
    <property type="term" value="C:bacterial-type flagellum basal body, distal rod, P ring"/>
    <property type="evidence" value="ECO:0007669"/>
    <property type="project" value="InterPro"/>
</dbReference>
<dbReference type="AlphaFoldDB" id="A0A518AXX3"/>
<name>A0A518AXX3_9BACT</name>
<dbReference type="InterPro" id="IPR001782">
    <property type="entry name" value="Flag_FlgI"/>
</dbReference>
<dbReference type="PANTHER" id="PTHR30381">
    <property type="entry name" value="FLAGELLAR P-RING PERIPLASMIC PROTEIN FLGI"/>
    <property type="match status" value="1"/>
</dbReference>
<keyword evidence="6" id="KW-0966">Cell projection</keyword>
<dbReference type="PRINTS" id="PR01010">
    <property type="entry name" value="FLGPRINGFLGI"/>
</dbReference>
<dbReference type="PANTHER" id="PTHR30381:SF0">
    <property type="entry name" value="FLAGELLAR P-RING PROTEIN"/>
    <property type="match status" value="1"/>
</dbReference>
<evidence type="ECO:0000256" key="5">
    <source>
        <dbReference type="SAM" id="SignalP"/>
    </source>
</evidence>
<comment type="function">
    <text evidence="1">Assembles around the rod to form the L-ring and probably protects the motor/basal body from shearing forces during rotation.</text>
</comment>
<feature type="signal peptide" evidence="5">
    <location>
        <begin position="1"/>
        <end position="22"/>
    </location>
</feature>
<keyword evidence="6" id="KW-0282">Flagellum</keyword>
<evidence type="ECO:0000256" key="4">
    <source>
        <dbReference type="ARBA" id="ARBA00023143"/>
    </source>
</evidence>
<keyword evidence="3 5" id="KW-0732">Signal</keyword>
<dbReference type="Pfam" id="PF02119">
    <property type="entry name" value="FlgI"/>
    <property type="match status" value="1"/>
</dbReference>
<dbReference type="KEGG" id="knv:Pan216_03690"/>
<keyword evidence="4" id="KW-0975">Bacterial flagellum</keyword>
<reference evidence="6 7" key="1">
    <citation type="submission" date="2019-02" db="EMBL/GenBank/DDBJ databases">
        <title>Deep-cultivation of Planctomycetes and their phenomic and genomic characterization uncovers novel biology.</title>
        <authorList>
            <person name="Wiegand S."/>
            <person name="Jogler M."/>
            <person name="Boedeker C."/>
            <person name="Pinto D."/>
            <person name="Vollmers J."/>
            <person name="Rivas-Marin E."/>
            <person name="Kohn T."/>
            <person name="Peeters S.H."/>
            <person name="Heuer A."/>
            <person name="Rast P."/>
            <person name="Oberbeckmann S."/>
            <person name="Bunk B."/>
            <person name="Jeske O."/>
            <person name="Meyerdierks A."/>
            <person name="Storesund J.E."/>
            <person name="Kallscheuer N."/>
            <person name="Luecker S."/>
            <person name="Lage O.M."/>
            <person name="Pohl T."/>
            <person name="Merkel B.J."/>
            <person name="Hornburger P."/>
            <person name="Mueller R.-W."/>
            <person name="Bruemmer F."/>
            <person name="Labrenz M."/>
            <person name="Spormann A.M."/>
            <person name="Op den Camp H."/>
            <person name="Overmann J."/>
            <person name="Amann R."/>
            <person name="Jetten M.S.M."/>
            <person name="Mascher T."/>
            <person name="Medema M.H."/>
            <person name="Devos D.P."/>
            <person name="Kaster A.-K."/>
            <person name="Ovreas L."/>
            <person name="Rohde M."/>
            <person name="Galperin M.Y."/>
            <person name="Jogler C."/>
        </authorList>
    </citation>
    <scope>NUCLEOTIDE SEQUENCE [LARGE SCALE GENOMIC DNA]</scope>
    <source>
        <strain evidence="6 7">Pan216</strain>
    </source>
</reference>
<evidence type="ECO:0000313" key="6">
    <source>
        <dbReference type="EMBL" id="QDU59540.1"/>
    </source>
</evidence>
<feature type="chain" id="PRO_5021893323" evidence="5">
    <location>
        <begin position="23"/>
        <end position="364"/>
    </location>
</feature>
<comment type="subcellular location">
    <subcellularLocation>
        <location evidence="2">Bacterial flagellum basal body</location>
    </subcellularLocation>
</comment>
<organism evidence="6 7">
    <name type="scientific">Kolteria novifilia</name>
    <dbReference type="NCBI Taxonomy" id="2527975"/>
    <lineage>
        <taxon>Bacteria</taxon>
        <taxon>Pseudomonadati</taxon>
        <taxon>Planctomycetota</taxon>
        <taxon>Planctomycetia</taxon>
        <taxon>Kolteriales</taxon>
        <taxon>Kolteriaceae</taxon>
        <taxon>Kolteria</taxon>
    </lineage>
</organism>
<dbReference type="OrthoDB" id="9786431at2"/>
<dbReference type="EMBL" id="CP036279">
    <property type="protein sequence ID" value="QDU59540.1"/>
    <property type="molecule type" value="Genomic_DNA"/>
</dbReference>